<dbReference type="Proteomes" id="UP000626109">
    <property type="component" value="Unassembled WGS sequence"/>
</dbReference>
<feature type="compositionally biased region" description="Polar residues" evidence="3">
    <location>
        <begin position="864"/>
        <end position="882"/>
    </location>
</feature>
<feature type="region of interest" description="Disordered" evidence="3">
    <location>
        <begin position="282"/>
        <end position="301"/>
    </location>
</feature>
<name>A0A813KQS2_POLGL</name>
<protein>
    <submittedName>
        <fullName evidence="4">Uncharacterized protein</fullName>
    </submittedName>
</protein>
<dbReference type="Pfam" id="PF24681">
    <property type="entry name" value="Kelch_KLHDC2_KLHL20_DRC7"/>
    <property type="match status" value="1"/>
</dbReference>
<evidence type="ECO:0000313" key="5">
    <source>
        <dbReference type="Proteomes" id="UP000626109"/>
    </source>
</evidence>
<accession>A0A813KQS2</accession>
<dbReference type="AlphaFoldDB" id="A0A813KQS2"/>
<feature type="compositionally biased region" description="Low complexity" evidence="3">
    <location>
        <begin position="121"/>
        <end position="136"/>
    </location>
</feature>
<evidence type="ECO:0000256" key="3">
    <source>
        <dbReference type="SAM" id="MobiDB-lite"/>
    </source>
</evidence>
<evidence type="ECO:0000313" key="4">
    <source>
        <dbReference type="EMBL" id="CAE8712912.1"/>
    </source>
</evidence>
<feature type="region of interest" description="Disordered" evidence="3">
    <location>
        <begin position="852"/>
        <end position="953"/>
    </location>
</feature>
<evidence type="ECO:0000256" key="1">
    <source>
        <dbReference type="ARBA" id="ARBA00022441"/>
    </source>
</evidence>
<feature type="region of interest" description="Disordered" evidence="3">
    <location>
        <begin position="114"/>
        <end position="149"/>
    </location>
</feature>
<feature type="region of interest" description="Disordered" evidence="3">
    <location>
        <begin position="242"/>
        <end position="263"/>
    </location>
</feature>
<evidence type="ECO:0000256" key="2">
    <source>
        <dbReference type="ARBA" id="ARBA00022737"/>
    </source>
</evidence>
<gene>
    <name evidence="4" type="ORF">PGLA2088_LOCUS37238</name>
</gene>
<comment type="caution">
    <text evidence="4">The sequence shown here is derived from an EMBL/GenBank/DDBJ whole genome shotgun (WGS) entry which is preliminary data.</text>
</comment>
<dbReference type="SUPFAM" id="SSF117281">
    <property type="entry name" value="Kelch motif"/>
    <property type="match status" value="1"/>
</dbReference>
<organism evidence="4 5">
    <name type="scientific">Polarella glacialis</name>
    <name type="common">Dinoflagellate</name>
    <dbReference type="NCBI Taxonomy" id="89957"/>
    <lineage>
        <taxon>Eukaryota</taxon>
        <taxon>Sar</taxon>
        <taxon>Alveolata</taxon>
        <taxon>Dinophyceae</taxon>
        <taxon>Suessiales</taxon>
        <taxon>Suessiaceae</taxon>
        <taxon>Polarella</taxon>
    </lineage>
</organism>
<dbReference type="EMBL" id="CAJNNW010032414">
    <property type="protein sequence ID" value="CAE8712912.1"/>
    <property type="molecule type" value="Genomic_DNA"/>
</dbReference>
<dbReference type="PANTHER" id="PTHR46093:SF18">
    <property type="entry name" value="FIBRONECTIN TYPE-III DOMAIN-CONTAINING PROTEIN"/>
    <property type="match status" value="1"/>
</dbReference>
<keyword evidence="1" id="KW-0880">Kelch repeat</keyword>
<feature type="region of interest" description="Disordered" evidence="3">
    <location>
        <begin position="347"/>
        <end position="380"/>
    </location>
</feature>
<reference evidence="4" key="1">
    <citation type="submission" date="2021-02" db="EMBL/GenBank/DDBJ databases">
        <authorList>
            <person name="Dougan E. K."/>
            <person name="Rhodes N."/>
            <person name="Thang M."/>
            <person name="Chan C."/>
        </authorList>
    </citation>
    <scope>NUCLEOTIDE SEQUENCE</scope>
</reference>
<feature type="compositionally biased region" description="Low complexity" evidence="3">
    <location>
        <begin position="242"/>
        <end position="261"/>
    </location>
</feature>
<dbReference type="InterPro" id="IPR015915">
    <property type="entry name" value="Kelch-typ_b-propeller"/>
</dbReference>
<sequence length="953" mass="101384">MYSIQVQAQIKEHIWEDDLEAGATAGVKSEHQRRQLARAWQVGCSRSGSRCAARSNLAAFRGAPVDLADKRQCSRFVTLLLDTCAGNLLRWLRYGSAEDRIPLGKRSGIQLGVSSGDGQNAQSEAAAQVGGAASSAPRRQGGGEEGPRKALADCDFEELLFDGAGEAPTDLWARPCTQHPGSDVAPFRRSVLAFPPRPRCSFSLTALDGRGQRLLLFGGRATGKGLGRCLADLHVLEMEPATTPATVSSSSSAQPFPTAATEGSPKTILGLWLTCKGYPRGLSDKQRTRTPSESSRSDSEAEEGIFCASNYRAACASSCAAASVAARKQPSVAASASAAFARKRRAGGVCESSSEDELEQSSDPPSPSRPTTSAGPAMPRTLKDVMSSLGANMPVTMTRREVPVTPKRNSPPALEGRHGHDSSAGADGARWRQPQMLDSGSAPRPRAGHSAVLQAPASDGETPVVLIYGGLGDGGLPLGDTFEVRVLETADQALESVWTLLDSGGSEHCETAPWELQERPRPRACHSAVFWASGSQWRSMIVFGGLGMGLEGEPRAYGDTWTFMVGNSNTAAGRSTASGASCGWKRPMMQGGAPARRFGHGACLVGGSTGGSSTMLVCGGIDASGRALADCWVLNLEDMRWEAIEEASPTSQLPLCRSLTVPGMSALQTSAPASSAQDVLHELGRCVIAWSTTDNAAVVWSCQGFWRWNEPEQQRWQRMEKRKALSVEEEEEGAEHGRGRARKEARAPRKRRGSREEDEAVARGGGASSLVVSGDLEVTAVEEWRRPTLGDTSLAPIGPGASWKQLEAAVPAAKRPPGELPGVLPPQRRRPPPGPGMVPIAYDARLEQSTMPWNPVLSRGQKDPFSQSWPPQALNSRSSSLRTRGPPSAPSSDCRPSASRMDLGPVIPPRCGTPLRAEPRLEPLQHGMQAAAKDGYRPVTPRRNLQALSGWSS</sequence>
<feature type="region of interest" description="Disordered" evidence="3">
    <location>
        <begin position="810"/>
        <end position="840"/>
    </location>
</feature>
<keyword evidence="2" id="KW-0677">Repeat</keyword>
<proteinExistence type="predicted"/>
<feature type="region of interest" description="Disordered" evidence="3">
    <location>
        <begin position="723"/>
        <end position="768"/>
    </location>
</feature>
<dbReference type="PANTHER" id="PTHR46093">
    <property type="entry name" value="ACYL-COA-BINDING DOMAIN-CONTAINING PROTEIN 5"/>
    <property type="match status" value="1"/>
</dbReference>
<feature type="compositionally biased region" description="Basic and acidic residues" evidence="3">
    <location>
        <begin position="734"/>
        <end position="747"/>
    </location>
</feature>
<dbReference type="Gene3D" id="2.120.10.80">
    <property type="entry name" value="Kelch-type beta propeller"/>
    <property type="match status" value="1"/>
</dbReference>
<feature type="region of interest" description="Disordered" evidence="3">
    <location>
        <begin position="394"/>
        <end position="456"/>
    </location>
</feature>